<sequence length="38" mass="4083">MRQSALDAHAARGGRCHLGNLLPSSPGFGNELRPLLLR</sequence>
<protein>
    <submittedName>
        <fullName evidence="1">Uncharacterized protein</fullName>
    </submittedName>
</protein>
<reference evidence="1" key="1">
    <citation type="submission" date="2020-02" db="EMBL/GenBank/DDBJ databases">
        <authorList>
            <person name="Meier V. D."/>
        </authorList>
    </citation>
    <scope>NUCLEOTIDE SEQUENCE</scope>
    <source>
        <strain evidence="1">AVDCRST_MAG46</strain>
    </source>
</reference>
<organism evidence="1">
    <name type="scientific">uncultured Nocardioidaceae bacterium</name>
    <dbReference type="NCBI Taxonomy" id="253824"/>
    <lineage>
        <taxon>Bacteria</taxon>
        <taxon>Bacillati</taxon>
        <taxon>Actinomycetota</taxon>
        <taxon>Actinomycetes</taxon>
        <taxon>Propionibacteriales</taxon>
        <taxon>Nocardioidaceae</taxon>
        <taxon>environmental samples</taxon>
    </lineage>
</organism>
<gene>
    <name evidence="1" type="ORF">AVDCRST_MAG46-2551</name>
</gene>
<dbReference type="EMBL" id="CADCUD010000172">
    <property type="protein sequence ID" value="CAA9350368.1"/>
    <property type="molecule type" value="Genomic_DNA"/>
</dbReference>
<accession>A0A6J4M509</accession>
<proteinExistence type="predicted"/>
<evidence type="ECO:0000313" key="1">
    <source>
        <dbReference type="EMBL" id="CAA9350368.1"/>
    </source>
</evidence>
<name>A0A6J4M509_9ACTN</name>
<dbReference type="AlphaFoldDB" id="A0A6J4M509"/>